<dbReference type="Proteomes" id="UP001320245">
    <property type="component" value="Unassembled WGS sequence"/>
</dbReference>
<dbReference type="EMBL" id="JAJSPL020000016">
    <property type="protein sequence ID" value="KAK7742159.1"/>
    <property type="molecule type" value="Genomic_DNA"/>
</dbReference>
<feature type="region of interest" description="Disordered" evidence="1">
    <location>
        <begin position="1"/>
        <end position="37"/>
    </location>
</feature>
<evidence type="ECO:0000313" key="3">
    <source>
        <dbReference type="Proteomes" id="UP001320245"/>
    </source>
</evidence>
<organism evidence="2 3">
    <name type="scientific">Cytospora paraplurivora</name>
    <dbReference type="NCBI Taxonomy" id="2898453"/>
    <lineage>
        <taxon>Eukaryota</taxon>
        <taxon>Fungi</taxon>
        <taxon>Dikarya</taxon>
        <taxon>Ascomycota</taxon>
        <taxon>Pezizomycotina</taxon>
        <taxon>Sordariomycetes</taxon>
        <taxon>Sordariomycetidae</taxon>
        <taxon>Diaporthales</taxon>
        <taxon>Cytosporaceae</taxon>
        <taxon>Cytospora</taxon>
    </lineage>
</organism>
<evidence type="ECO:0000256" key="1">
    <source>
        <dbReference type="SAM" id="MobiDB-lite"/>
    </source>
</evidence>
<dbReference type="AlphaFoldDB" id="A0AAN9U7L5"/>
<feature type="compositionally biased region" description="Low complexity" evidence="1">
    <location>
        <begin position="21"/>
        <end position="32"/>
    </location>
</feature>
<name>A0AAN9U7L5_9PEZI</name>
<keyword evidence="3" id="KW-1185">Reference proteome</keyword>
<evidence type="ECO:0000313" key="2">
    <source>
        <dbReference type="EMBL" id="KAK7742159.1"/>
    </source>
</evidence>
<proteinExistence type="predicted"/>
<gene>
    <name evidence="2" type="ORF">SLS53_004745</name>
</gene>
<comment type="caution">
    <text evidence="2">The sequence shown here is derived from an EMBL/GenBank/DDBJ whole genome shotgun (WGS) entry which is preliminary data.</text>
</comment>
<sequence length="220" mass="24601">MPPKRAATGAAAKGPAKKSKTAASSAPAAPKVAKSKRWSAVSYVIYPPDSFHLISSANIDAEFKKLLEDPEKAYSWICLCPKPWARLDEDDEYDEEDEEDEEEDEDEAGEKSGSKTAGKSKCDNGETCLCYKPSKDYPEHEWVVTYAGFRKWIAQLGLAPLRCPDNFNMYTWNDHAAYGILEVIENLFIDFAEASSWKEQWVICEGLVLFTLGAGSEFFM</sequence>
<protein>
    <submittedName>
        <fullName evidence="2">Uncharacterized protein</fullName>
    </submittedName>
</protein>
<feature type="region of interest" description="Disordered" evidence="1">
    <location>
        <begin position="89"/>
        <end position="122"/>
    </location>
</feature>
<feature type="compositionally biased region" description="Low complexity" evidence="1">
    <location>
        <begin position="1"/>
        <end position="14"/>
    </location>
</feature>
<reference evidence="2 3" key="1">
    <citation type="journal article" date="2023" name="PLoS ONE">
        <title>Cytospora paraplurivora sp. nov. isolated from orchards with fruit tree decline syndrome in Ontario, Canada.</title>
        <authorList>
            <person name="Ilyukhin E."/>
            <person name="Nguyen H.D.T."/>
            <person name="Castle A.J."/>
            <person name="Ellouze W."/>
        </authorList>
    </citation>
    <scope>NUCLEOTIDE SEQUENCE [LARGE SCALE GENOMIC DNA]</scope>
    <source>
        <strain evidence="2 3">FDS-564</strain>
    </source>
</reference>
<accession>A0AAN9U7L5</accession>
<feature type="compositionally biased region" description="Acidic residues" evidence="1">
    <location>
        <begin position="89"/>
        <end position="108"/>
    </location>
</feature>